<name>A0ABQ4LSW5_9BACL</name>
<dbReference type="Pfam" id="PF00149">
    <property type="entry name" value="Metallophos"/>
    <property type="match status" value="1"/>
</dbReference>
<dbReference type="Proteomes" id="UP000680638">
    <property type="component" value="Unassembled WGS sequence"/>
</dbReference>
<dbReference type="InterPro" id="IPR029052">
    <property type="entry name" value="Metallo-depent_PP-like"/>
</dbReference>
<sequence length="249" mass="26955">MQLDIVRPSFRCPRLPAAFDGIRIAHFSDLHLGFYSRKSVIARLAEAIGRETPDLVLFTGDAVDSEADALREYLPLLASMNGTLGKFAILGNHDYMTRPDLVADMLKVAGFQVLRNGSALVERRGEAIAIVGLDDGLKGFPDPAKGLGGVPDGLFTLLMMHEPDYADTAAAYPFDMQISGHSHGGQVRVPLIGAMLTPPGARRYVMGAYAVGERAMPLYVNRGIGETHLPIRFLCTPELTMMTLRSGNA</sequence>
<reference evidence="4 5" key="1">
    <citation type="submission" date="2021-03" db="EMBL/GenBank/DDBJ databases">
        <title>Antimicrobial resistance genes in bacteria isolated from Japanese honey, and their potential for conferring macrolide and lincosamide resistance in the American foulbrood pathogen Paenibacillus larvae.</title>
        <authorList>
            <person name="Okamoto M."/>
            <person name="Kumagai M."/>
            <person name="Kanamori H."/>
            <person name="Takamatsu D."/>
        </authorList>
    </citation>
    <scope>NUCLEOTIDE SEQUENCE [LARGE SCALE GENOMIC DNA]</scope>
    <source>
        <strain evidence="4 5">J21TS3</strain>
    </source>
</reference>
<dbReference type="EMBL" id="BORW01000003">
    <property type="protein sequence ID" value="GIO66238.1"/>
    <property type="molecule type" value="Genomic_DNA"/>
</dbReference>
<dbReference type="InterPro" id="IPR004843">
    <property type="entry name" value="Calcineurin-like_PHP"/>
</dbReference>
<evidence type="ECO:0000256" key="1">
    <source>
        <dbReference type="ARBA" id="ARBA00022723"/>
    </source>
</evidence>
<evidence type="ECO:0000313" key="4">
    <source>
        <dbReference type="EMBL" id="GIO66238.1"/>
    </source>
</evidence>
<accession>A0ABQ4LSW5</accession>
<dbReference type="PANTHER" id="PTHR31302:SF31">
    <property type="entry name" value="PHOSPHODIESTERASE YAEI"/>
    <property type="match status" value="1"/>
</dbReference>
<organism evidence="4 5">
    <name type="scientific">Paenibacillus cookii</name>
    <dbReference type="NCBI Taxonomy" id="157839"/>
    <lineage>
        <taxon>Bacteria</taxon>
        <taxon>Bacillati</taxon>
        <taxon>Bacillota</taxon>
        <taxon>Bacilli</taxon>
        <taxon>Bacillales</taxon>
        <taxon>Paenibacillaceae</taxon>
        <taxon>Paenibacillus</taxon>
    </lineage>
</organism>
<dbReference type="SUPFAM" id="SSF56300">
    <property type="entry name" value="Metallo-dependent phosphatases"/>
    <property type="match status" value="1"/>
</dbReference>
<evidence type="ECO:0000313" key="5">
    <source>
        <dbReference type="Proteomes" id="UP000680638"/>
    </source>
</evidence>
<comment type="caution">
    <text evidence="4">The sequence shown here is derived from an EMBL/GenBank/DDBJ whole genome shotgun (WGS) entry which is preliminary data.</text>
</comment>
<feature type="domain" description="Calcineurin-like phosphoesterase" evidence="3">
    <location>
        <begin position="22"/>
        <end position="184"/>
    </location>
</feature>
<evidence type="ECO:0000256" key="2">
    <source>
        <dbReference type="ARBA" id="ARBA00022801"/>
    </source>
</evidence>
<dbReference type="PANTHER" id="PTHR31302">
    <property type="entry name" value="TRANSMEMBRANE PROTEIN WITH METALLOPHOSPHOESTERASE DOMAIN-RELATED"/>
    <property type="match status" value="1"/>
</dbReference>
<keyword evidence="1" id="KW-0479">Metal-binding</keyword>
<dbReference type="CDD" id="cd07385">
    <property type="entry name" value="MPP_YkuE_C"/>
    <property type="match status" value="1"/>
</dbReference>
<protein>
    <submittedName>
        <fullName evidence="4">Metallophosphoesterase YkuE</fullName>
    </submittedName>
</protein>
<gene>
    <name evidence="4" type="primary">ykuE</name>
    <name evidence="4" type="ORF">J21TS3_10590</name>
</gene>
<keyword evidence="5" id="KW-1185">Reference proteome</keyword>
<keyword evidence="2" id="KW-0378">Hydrolase</keyword>
<proteinExistence type="predicted"/>
<dbReference type="Gene3D" id="3.60.21.10">
    <property type="match status" value="1"/>
</dbReference>
<evidence type="ECO:0000259" key="3">
    <source>
        <dbReference type="Pfam" id="PF00149"/>
    </source>
</evidence>
<dbReference type="InterPro" id="IPR051158">
    <property type="entry name" value="Metallophosphoesterase_sf"/>
</dbReference>